<dbReference type="Pfam" id="PF00293">
    <property type="entry name" value="NUDIX"/>
    <property type="match status" value="1"/>
</dbReference>
<dbReference type="PROSITE" id="PS00893">
    <property type="entry name" value="NUDIX_BOX"/>
    <property type="match status" value="1"/>
</dbReference>
<organism evidence="13 14">
    <name type="scientific">Flavonifractor hominis</name>
    <dbReference type="NCBI Taxonomy" id="3133178"/>
    <lineage>
        <taxon>Bacteria</taxon>
        <taxon>Bacillati</taxon>
        <taxon>Bacillota</taxon>
        <taxon>Clostridia</taxon>
        <taxon>Eubacteriales</taxon>
        <taxon>Oscillospiraceae</taxon>
        <taxon>Flavonifractor</taxon>
    </lineage>
</organism>
<comment type="caution">
    <text evidence="13">The sequence shown here is derived from an EMBL/GenBank/DDBJ whole genome shotgun (WGS) entry which is preliminary data.</text>
</comment>
<keyword evidence="6" id="KW-0227">DNA damage</keyword>
<dbReference type="CDD" id="cd04693">
    <property type="entry name" value="NUDIX_Hydrolase"/>
    <property type="match status" value="1"/>
</dbReference>
<evidence type="ECO:0000313" key="13">
    <source>
        <dbReference type="EMBL" id="MEQ2456210.1"/>
    </source>
</evidence>
<evidence type="ECO:0000313" key="14">
    <source>
        <dbReference type="Proteomes" id="UP001440599"/>
    </source>
</evidence>
<evidence type="ECO:0000256" key="3">
    <source>
        <dbReference type="ARBA" id="ARBA00022457"/>
    </source>
</evidence>
<keyword evidence="4" id="KW-0235">DNA replication</keyword>
<comment type="similarity">
    <text evidence="2">Belongs to the Nudix hydrolase family.</text>
</comment>
<evidence type="ECO:0000256" key="5">
    <source>
        <dbReference type="ARBA" id="ARBA00022723"/>
    </source>
</evidence>
<dbReference type="Proteomes" id="UP001440599">
    <property type="component" value="Unassembled WGS sequence"/>
</dbReference>
<keyword evidence="3" id="KW-0515">Mutator protein</keyword>
<evidence type="ECO:0000256" key="8">
    <source>
        <dbReference type="ARBA" id="ARBA00022842"/>
    </source>
</evidence>
<accession>A0ABV1ENR3</accession>
<dbReference type="InterPro" id="IPR000086">
    <property type="entry name" value="NUDIX_hydrolase_dom"/>
</dbReference>
<sequence length="176" mass="19832">MERYDLYDRQRNRLGRTALRGEAPPAGTFRLVIHVALFHPDGRLLIQQRQQDTHRWHGLWDLSAGGGVVAGETSWQAAQRETMEELGLSLDLSGERPALSVSFPRGFDDIYLVEYPVDLAALTLQKEEVQAVRWAGREEIHAMIAAGTFIPYHGGLIDLLFGMQRVPGSHRSRMGR</sequence>
<keyword evidence="7" id="KW-0378">Hydrolase</keyword>
<evidence type="ECO:0000256" key="6">
    <source>
        <dbReference type="ARBA" id="ARBA00022763"/>
    </source>
</evidence>
<keyword evidence="14" id="KW-1185">Reference proteome</keyword>
<dbReference type="PANTHER" id="PTHR47707:SF1">
    <property type="entry name" value="NUDIX HYDROLASE FAMILY PROTEIN"/>
    <property type="match status" value="1"/>
</dbReference>
<comment type="cofactor">
    <cofactor evidence="1">
        <name>Mg(2+)</name>
        <dbReference type="ChEBI" id="CHEBI:18420"/>
    </cofactor>
</comment>
<proteinExistence type="inferred from homology"/>
<evidence type="ECO:0000256" key="2">
    <source>
        <dbReference type="ARBA" id="ARBA00005582"/>
    </source>
</evidence>
<reference evidence="13 14" key="1">
    <citation type="submission" date="2024-03" db="EMBL/GenBank/DDBJ databases">
        <title>Human intestinal bacterial collection.</title>
        <authorList>
            <person name="Pauvert C."/>
            <person name="Hitch T.C.A."/>
            <person name="Clavel T."/>
        </authorList>
    </citation>
    <scope>NUCLEOTIDE SEQUENCE [LARGE SCALE GENOMIC DNA]</scope>
    <source>
        <strain evidence="13 14">CLA-AP-H34</strain>
    </source>
</reference>
<name>A0ABV1ENR3_9FIRM</name>
<dbReference type="InterPro" id="IPR015797">
    <property type="entry name" value="NUDIX_hydrolase-like_dom_sf"/>
</dbReference>
<evidence type="ECO:0000256" key="1">
    <source>
        <dbReference type="ARBA" id="ARBA00001946"/>
    </source>
</evidence>
<dbReference type="EC" id="3.6.1.55" evidence="11"/>
<dbReference type="InterPro" id="IPR047127">
    <property type="entry name" value="MutT-like"/>
</dbReference>
<keyword evidence="9" id="KW-0234">DNA repair</keyword>
<evidence type="ECO:0000256" key="10">
    <source>
        <dbReference type="ARBA" id="ARBA00035861"/>
    </source>
</evidence>
<dbReference type="PROSITE" id="PS51462">
    <property type="entry name" value="NUDIX"/>
    <property type="match status" value="1"/>
</dbReference>
<evidence type="ECO:0000256" key="11">
    <source>
        <dbReference type="ARBA" id="ARBA00038905"/>
    </source>
</evidence>
<feature type="domain" description="Nudix hydrolase" evidence="12">
    <location>
        <begin position="28"/>
        <end position="157"/>
    </location>
</feature>
<dbReference type="InterPro" id="IPR020084">
    <property type="entry name" value="NUDIX_hydrolase_CS"/>
</dbReference>
<dbReference type="EMBL" id="JBBMFT010000003">
    <property type="protein sequence ID" value="MEQ2456210.1"/>
    <property type="molecule type" value="Genomic_DNA"/>
</dbReference>
<gene>
    <name evidence="13" type="ORF">WMO45_06705</name>
</gene>
<evidence type="ECO:0000256" key="9">
    <source>
        <dbReference type="ARBA" id="ARBA00023204"/>
    </source>
</evidence>
<protein>
    <recommendedName>
        <fullName evidence="11">8-oxo-dGTP diphosphatase</fullName>
        <ecNumber evidence="11">3.6.1.55</ecNumber>
    </recommendedName>
</protein>
<dbReference type="PANTHER" id="PTHR47707">
    <property type="entry name" value="8-OXO-DGTP DIPHOSPHATASE"/>
    <property type="match status" value="1"/>
</dbReference>
<dbReference type="RefSeq" id="WP_349139798.1">
    <property type="nucleotide sequence ID" value="NZ_JBBMFT010000003.1"/>
</dbReference>
<evidence type="ECO:0000256" key="4">
    <source>
        <dbReference type="ARBA" id="ARBA00022705"/>
    </source>
</evidence>
<keyword evidence="5" id="KW-0479">Metal-binding</keyword>
<dbReference type="Gene3D" id="3.90.79.10">
    <property type="entry name" value="Nucleoside Triphosphate Pyrophosphohydrolase"/>
    <property type="match status" value="1"/>
</dbReference>
<dbReference type="SUPFAM" id="SSF55811">
    <property type="entry name" value="Nudix"/>
    <property type="match status" value="1"/>
</dbReference>
<evidence type="ECO:0000259" key="12">
    <source>
        <dbReference type="PROSITE" id="PS51462"/>
    </source>
</evidence>
<keyword evidence="8" id="KW-0460">Magnesium</keyword>
<evidence type="ECO:0000256" key="7">
    <source>
        <dbReference type="ARBA" id="ARBA00022801"/>
    </source>
</evidence>
<comment type="catalytic activity">
    <reaction evidence="10">
        <text>8-oxo-dGTP + H2O = 8-oxo-dGMP + diphosphate + H(+)</text>
        <dbReference type="Rhea" id="RHEA:31575"/>
        <dbReference type="ChEBI" id="CHEBI:15377"/>
        <dbReference type="ChEBI" id="CHEBI:15378"/>
        <dbReference type="ChEBI" id="CHEBI:33019"/>
        <dbReference type="ChEBI" id="CHEBI:63224"/>
        <dbReference type="ChEBI" id="CHEBI:77896"/>
        <dbReference type="EC" id="3.6.1.55"/>
    </reaction>
</comment>